<evidence type="ECO:0000313" key="9">
    <source>
        <dbReference type="Proteomes" id="UP001162741"/>
    </source>
</evidence>
<protein>
    <submittedName>
        <fullName evidence="8">RagB/SusD family nutrient uptake outer membrane protein</fullName>
    </submittedName>
</protein>
<evidence type="ECO:0000256" key="2">
    <source>
        <dbReference type="ARBA" id="ARBA00006275"/>
    </source>
</evidence>
<sequence>MRKSFLIYTFGALMLVAAGCRKYVEIDQPGRRVLKLTADFDALLNNTFIMNNGYTLPLLMNDDMDIADPILQQRITNTNRMAYTWSENLYGDLNDADWDRYYKMIYTANQITDAVMESEGGTEDQKRAIHAEARMFRAAAYLDLVNIYAKHYNEATAATDLGVPMLLKAQFEGVDMRRATVKAVYTQIVKDLVEAIPFLPSQPFRNNEGSQMGAYGLLTRAHLYMGAYDDARRYADSALARNNQLLNLAPFVSGAFYPTKQNNPEYLFARGINTSFSHFTMSASLQALFTPQDLRWRVYTVDGGSYPISPVFTGRGYFRQRLVLVGDHVGGLQIGPDVPEMMVTKAECLARAGKTQEAVDVLNELRKSRFLPADYQLLTAATPDDALRLSLEERRKEMMWNGTRWFDQKRLNLEARFAQTMTRVYLGETYTLAPNSNRYVFPISTKYIQMNPEIEQNPR</sequence>
<evidence type="ECO:0000313" key="8">
    <source>
        <dbReference type="EMBL" id="UYQ94147.1"/>
    </source>
</evidence>
<evidence type="ECO:0000256" key="5">
    <source>
        <dbReference type="ARBA" id="ARBA00023237"/>
    </source>
</evidence>
<dbReference type="SUPFAM" id="SSF48452">
    <property type="entry name" value="TPR-like"/>
    <property type="match status" value="1"/>
</dbReference>
<keyword evidence="3" id="KW-0732">Signal</keyword>
<feature type="domain" description="SusD-like N-terminal" evidence="7">
    <location>
        <begin position="81"/>
        <end position="223"/>
    </location>
</feature>
<evidence type="ECO:0000256" key="4">
    <source>
        <dbReference type="ARBA" id="ARBA00023136"/>
    </source>
</evidence>
<dbReference type="RefSeq" id="WP_264282095.1">
    <property type="nucleotide sequence ID" value="NZ_CP107006.1"/>
</dbReference>
<dbReference type="InterPro" id="IPR012944">
    <property type="entry name" value="SusD_RagB_dom"/>
</dbReference>
<name>A0ABY6J6C5_9BACT</name>
<evidence type="ECO:0000256" key="1">
    <source>
        <dbReference type="ARBA" id="ARBA00004442"/>
    </source>
</evidence>
<dbReference type="PROSITE" id="PS51257">
    <property type="entry name" value="PROKAR_LIPOPROTEIN"/>
    <property type="match status" value="1"/>
</dbReference>
<comment type="similarity">
    <text evidence="2">Belongs to the SusD family.</text>
</comment>
<keyword evidence="4" id="KW-0472">Membrane</keyword>
<evidence type="ECO:0000259" key="7">
    <source>
        <dbReference type="Pfam" id="PF14322"/>
    </source>
</evidence>
<dbReference type="EMBL" id="CP107006">
    <property type="protein sequence ID" value="UYQ94147.1"/>
    <property type="molecule type" value="Genomic_DNA"/>
</dbReference>
<feature type="domain" description="RagB/SusD" evidence="6">
    <location>
        <begin position="340"/>
        <end position="458"/>
    </location>
</feature>
<organism evidence="8 9">
    <name type="scientific">Chitinophaga horti</name>
    <dbReference type="NCBI Taxonomy" id="2920382"/>
    <lineage>
        <taxon>Bacteria</taxon>
        <taxon>Pseudomonadati</taxon>
        <taxon>Bacteroidota</taxon>
        <taxon>Chitinophagia</taxon>
        <taxon>Chitinophagales</taxon>
        <taxon>Chitinophagaceae</taxon>
        <taxon>Chitinophaga</taxon>
    </lineage>
</organism>
<dbReference type="Gene3D" id="1.25.40.390">
    <property type="match status" value="1"/>
</dbReference>
<dbReference type="Pfam" id="PF07980">
    <property type="entry name" value="SusD_RagB"/>
    <property type="match status" value="1"/>
</dbReference>
<dbReference type="InterPro" id="IPR033985">
    <property type="entry name" value="SusD-like_N"/>
</dbReference>
<gene>
    <name evidence="8" type="ORF">MKQ68_03450</name>
</gene>
<evidence type="ECO:0000256" key="3">
    <source>
        <dbReference type="ARBA" id="ARBA00022729"/>
    </source>
</evidence>
<comment type="subcellular location">
    <subcellularLocation>
        <location evidence="1">Cell outer membrane</location>
    </subcellularLocation>
</comment>
<proteinExistence type="inferred from homology"/>
<reference evidence="8" key="1">
    <citation type="submission" date="2022-10" db="EMBL/GenBank/DDBJ databases">
        <title>Chitinophaga sp. nov., isolated from soil.</title>
        <authorList>
            <person name="Jeon C.O."/>
        </authorList>
    </citation>
    <scope>NUCLEOTIDE SEQUENCE</scope>
    <source>
        <strain evidence="8">R8</strain>
    </source>
</reference>
<keyword evidence="5" id="KW-0998">Cell outer membrane</keyword>
<dbReference type="Proteomes" id="UP001162741">
    <property type="component" value="Chromosome"/>
</dbReference>
<evidence type="ECO:0000259" key="6">
    <source>
        <dbReference type="Pfam" id="PF07980"/>
    </source>
</evidence>
<keyword evidence="9" id="KW-1185">Reference proteome</keyword>
<dbReference type="Pfam" id="PF14322">
    <property type="entry name" value="SusD-like_3"/>
    <property type="match status" value="1"/>
</dbReference>
<accession>A0ABY6J6C5</accession>
<dbReference type="InterPro" id="IPR011990">
    <property type="entry name" value="TPR-like_helical_dom_sf"/>
</dbReference>